<dbReference type="AlphaFoldDB" id="A0A0F6QWD0"/>
<dbReference type="SUPFAM" id="SSF46785">
    <property type="entry name" value="Winged helix' DNA-binding domain"/>
    <property type="match status" value="1"/>
</dbReference>
<dbReference type="InterPro" id="IPR036390">
    <property type="entry name" value="WH_DNA-bd_sf"/>
</dbReference>
<keyword evidence="3" id="KW-1185">Reference proteome</keyword>
<dbReference type="SMART" id="SM00419">
    <property type="entry name" value="HTH_CRP"/>
    <property type="match status" value="1"/>
</dbReference>
<dbReference type="PROSITE" id="PS51063">
    <property type="entry name" value="HTH_CRP_2"/>
    <property type="match status" value="1"/>
</dbReference>
<dbReference type="Proteomes" id="UP000033566">
    <property type="component" value="Chromosome"/>
</dbReference>
<dbReference type="InterPro" id="IPR012318">
    <property type="entry name" value="HTH_CRP"/>
</dbReference>
<proteinExistence type="predicted"/>
<gene>
    <name evidence="2" type="ORF">UL81_00120</name>
</gene>
<dbReference type="PRINTS" id="PR00034">
    <property type="entry name" value="HTHCRP"/>
</dbReference>
<organism evidence="2 3">
    <name type="scientific">Corynebacterium camporealensis</name>
    <dbReference type="NCBI Taxonomy" id="161896"/>
    <lineage>
        <taxon>Bacteria</taxon>
        <taxon>Bacillati</taxon>
        <taxon>Actinomycetota</taxon>
        <taxon>Actinomycetes</taxon>
        <taxon>Mycobacteriales</taxon>
        <taxon>Corynebacteriaceae</taxon>
        <taxon>Corynebacterium</taxon>
    </lineage>
</organism>
<dbReference type="Gene3D" id="1.10.10.10">
    <property type="entry name" value="Winged helix-like DNA-binding domain superfamily/Winged helix DNA-binding domain"/>
    <property type="match status" value="1"/>
</dbReference>
<dbReference type="PATRIC" id="fig|161896.4.peg.22"/>
<reference evidence="2 3" key="1">
    <citation type="journal article" date="2015" name="Genome Announc.">
        <title>Complete Genome Sequence of Corynebacterium camporealensis DSM 44610, Isolated from the Milk of a Manchega Sheep with Subclinical Mastitis.</title>
        <authorList>
            <person name="Ruckert C."/>
            <person name="Albersmeier A."/>
            <person name="Winkler A."/>
            <person name="Tauch A."/>
        </authorList>
    </citation>
    <scope>NUCLEOTIDE SEQUENCE [LARGE SCALE GENOMIC DNA]</scope>
    <source>
        <strain evidence="2 3">DSM 44610</strain>
    </source>
</reference>
<dbReference type="GO" id="GO:0006355">
    <property type="term" value="P:regulation of DNA-templated transcription"/>
    <property type="evidence" value="ECO:0007669"/>
    <property type="project" value="InterPro"/>
</dbReference>
<feature type="domain" description="HTH crp-type" evidence="1">
    <location>
        <begin position="1"/>
        <end position="77"/>
    </location>
</feature>
<evidence type="ECO:0000313" key="3">
    <source>
        <dbReference type="Proteomes" id="UP000033566"/>
    </source>
</evidence>
<dbReference type="GO" id="GO:0003677">
    <property type="term" value="F:DNA binding"/>
    <property type="evidence" value="ECO:0007669"/>
    <property type="project" value="InterPro"/>
</dbReference>
<dbReference type="EMBL" id="CP011311">
    <property type="protein sequence ID" value="AKE38018.1"/>
    <property type="molecule type" value="Genomic_DNA"/>
</dbReference>
<protein>
    <submittedName>
        <fullName evidence="2">Crp-like helix-turn-helix domain</fullName>
    </submittedName>
</protein>
<dbReference type="HOGENOM" id="CLU_2507043_0_0_11"/>
<dbReference type="KEGG" id="ccj:UL81_00120"/>
<dbReference type="Pfam" id="PF13545">
    <property type="entry name" value="HTH_Crp_2"/>
    <property type="match status" value="1"/>
</dbReference>
<dbReference type="InterPro" id="IPR036388">
    <property type="entry name" value="WH-like_DNA-bd_sf"/>
</dbReference>
<evidence type="ECO:0000313" key="2">
    <source>
        <dbReference type="EMBL" id="AKE38018.1"/>
    </source>
</evidence>
<accession>A0A0F6QWD0</accession>
<sequence length="85" mass="9271">MDATVEQRVAEVLQYLADKLGETRPDGSLLLQARLNRDDIAGMAGTTLESASRVLGRFKRAGLIDSGRQWISVQDRGALEELSAL</sequence>
<evidence type="ECO:0000259" key="1">
    <source>
        <dbReference type="PROSITE" id="PS51063"/>
    </source>
</evidence>
<name>A0A0F6QWD0_9CORY</name>